<evidence type="ECO:0008006" key="5">
    <source>
        <dbReference type="Google" id="ProtNLM"/>
    </source>
</evidence>
<dbReference type="EMBL" id="AWSA01000072">
    <property type="protein sequence ID" value="EWS99787.1"/>
    <property type="molecule type" value="Genomic_DNA"/>
</dbReference>
<evidence type="ECO:0000256" key="1">
    <source>
        <dbReference type="SAM" id="MobiDB-lite"/>
    </source>
</evidence>
<dbReference type="RefSeq" id="WP_034809990.1">
    <property type="nucleotide sequence ID" value="NZ_AWSA01000072.1"/>
</dbReference>
<protein>
    <recommendedName>
        <fullName evidence="5">Gram-positive cocci surface proteins LPxTG domain-containing protein</fullName>
    </recommendedName>
</protein>
<feature type="signal peptide" evidence="2">
    <location>
        <begin position="1"/>
        <end position="33"/>
    </location>
</feature>
<reference evidence="3 4" key="1">
    <citation type="submission" date="2013-08" db="EMBL/GenBank/DDBJ databases">
        <title>Intrasporangium oryzae NRRL B-24470.</title>
        <authorList>
            <person name="Liu H."/>
            <person name="Wang G."/>
        </authorList>
    </citation>
    <scope>NUCLEOTIDE SEQUENCE [LARGE SCALE GENOMIC DNA]</scope>
    <source>
        <strain evidence="3 4">NRRL B-24470</strain>
    </source>
</reference>
<evidence type="ECO:0000256" key="2">
    <source>
        <dbReference type="SAM" id="SignalP"/>
    </source>
</evidence>
<proteinExistence type="predicted"/>
<gene>
    <name evidence="3" type="ORF">N865_08295</name>
</gene>
<sequence length="214" mass="21261">MSETSTIGVSRHVLTLAAAAGLALAGTISITSAAQGAAPPKDHKVWVCKYVDKPGVAERLKAGKQPIYVDWHSLTGQSGPPQVGDTFSDAQGKSVVVQVGGSDPGRTACETKTPPPTTPPTTPTTPPTTPTTPPTKTHTPPPPHKTTNVPPPPTTPPAGGGGTETVPGTGAPGTGGDGGSTPVNALVGSGLLLGAAGLVGHDLATRRRRSAPHA</sequence>
<keyword evidence="2" id="KW-0732">Signal</keyword>
<dbReference type="OrthoDB" id="4872300at2"/>
<evidence type="ECO:0000313" key="4">
    <source>
        <dbReference type="Proteomes" id="UP000019489"/>
    </source>
</evidence>
<dbReference type="STRING" id="1386089.N865_08295"/>
<feature type="compositionally biased region" description="Gly residues" evidence="1">
    <location>
        <begin position="170"/>
        <end position="179"/>
    </location>
</feature>
<feature type="chain" id="PRO_5004924141" description="Gram-positive cocci surface proteins LPxTG domain-containing protein" evidence="2">
    <location>
        <begin position="34"/>
        <end position="214"/>
    </location>
</feature>
<keyword evidence="4" id="KW-1185">Reference proteome</keyword>
<comment type="caution">
    <text evidence="3">The sequence shown here is derived from an EMBL/GenBank/DDBJ whole genome shotgun (WGS) entry which is preliminary data.</text>
</comment>
<feature type="compositionally biased region" description="Pro residues" evidence="1">
    <location>
        <begin position="113"/>
        <end position="156"/>
    </location>
</feature>
<feature type="region of interest" description="Disordered" evidence="1">
    <location>
        <begin position="97"/>
        <end position="186"/>
    </location>
</feature>
<name>W9G4Q4_9MICO</name>
<accession>W9G4Q4</accession>
<dbReference type="Proteomes" id="UP000019489">
    <property type="component" value="Unassembled WGS sequence"/>
</dbReference>
<evidence type="ECO:0000313" key="3">
    <source>
        <dbReference type="EMBL" id="EWS99787.1"/>
    </source>
</evidence>
<dbReference type="AlphaFoldDB" id="W9G4Q4"/>
<organism evidence="3 4">
    <name type="scientific">Intrasporangium oryzae NRRL B-24470</name>
    <dbReference type="NCBI Taxonomy" id="1386089"/>
    <lineage>
        <taxon>Bacteria</taxon>
        <taxon>Bacillati</taxon>
        <taxon>Actinomycetota</taxon>
        <taxon>Actinomycetes</taxon>
        <taxon>Micrococcales</taxon>
        <taxon>Intrasporangiaceae</taxon>
        <taxon>Intrasporangium</taxon>
    </lineage>
</organism>